<keyword evidence="1" id="KW-0812">Transmembrane</keyword>
<keyword evidence="4" id="KW-1185">Reference proteome</keyword>
<reference evidence="3 4" key="1">
    <citation type="submission" date="2017-02" db="EMBL/GenBank/DDBJ databases">
        <title>Arcobacter caeni sp. nov, a new Arcobacter species isolated from reclaimed water.</title>
        <authorList>
            <person name="Figueras M.J."/>
            <person name="Perez-Cataluna A."/>
            <person name="Salas-Masso N."/>
        </authorList>
    </citation>
    <scope>NUCLEOTIDE SEQUENCE [LARGE SCALE GENOMIC DNA]</scope>
    <source>
        <strain evidence="3 4">RW17-10</strain>
    </source>
</reference>
<dbReference type="Proteomes" id="UP000251135">
    <property type="component" value="Unassembled WGS sequence"/>
</dbReference>
<dbReference type="SUPFAM" id="SSF53448">
    <property type="entry name" value="Nucleotide-diphospho-sugar transferases"/>
    <property type="match status" value="1"/>
</dbReference>
<evidence type="ECO:0000259" key="2">
    <source>
        <dbReference type="Pfam" id="PF00535"/>
    </source>
</evidence>
<dbReference type="CDD" id="cd00761">
    <property type="entry name" value="Glyco_tranf_GTA_type"/>
    <property type="match status" value="1"/>
</dbReference>
<comment type="caution">
    <text evidence="3">The sequence shown here is derived from an EMBL/GenBank/DDBJ whole genome shotgun (WGS) entry which is preliminary data.</text>
</comment>
<dbReference type="EMBL" id="MUXE01000007">
    <property type="protein sequence ID" value="PUE64460.1"/>
    <property type="molecule type" value="Genomic_DNA"/>
</dbReference>
<accession>A0A363CZE3</accession>
<sequence length="342" mass="39480">MIFDFTICIITFNRGKRVLSLVNTLLENLEKNWCVLILDNASTNGVEYYQKIHNISKINKQVDYIKHDVNGQFHGNYLSCFKHTKTKHFMILSDEDFINHSGVKSVLEDIKLKENLGMCRASIGTHESLKVDLNSFVFANSFYKAGEEAMKGICFSGNYISGIIYNLDLIKKYDLIPILEKNIEKHAAYPHIYFDLLISAKCDVMRSSEIVVLEGVPEKTLDERGIEYTTFEHVGMYGFGARINQFFSLRDGIFDAVNLLKKENSTDEFIIFLGIYLLLVQKYFYLIADCNMHSYKKNFLEESLLKESFYYITTSAVFAYPQIEPFKETVLSALTDIYQSHK</sequence>
<feature type="transmembrane region" description="Helical" evidence="1">
    <location>
        <begin position="269"/>
        <end position="288"/>
    </location>
</feature>
<protein>
    <recommendedName>
        <fullName evidence="2">Glycosyltransferase 2-like domain-containing protein</fullName>
    </recommendedName>
</protein>
<dbReference type="Gene3D" id="3.90.550.10">
    <property type="entry name" value="Spore Coat Polysaccharide Biosynthesis Protein SpsA, Chain A"/>
    <property type="match status" value="1"/>
</dbReference>
<evidence type="ECO:0000256" key="1">
    <source>
        <dbReference type="SAM" id="Phobius"/>
    </source>
</evidence>
<organism evidence="3 4">
    <name type="scientific">Arcobacter caeni</name>
    <dbReference type="NCBI Taxonomy" id="1912877"/>
    <lineage>
        <taxon>Bacteria</taxon>
        <taxon>Pseudomonadati</taxon>
        <taxon>Campylobacterota</taxon>
        <taxon>Epsilonproteobacteria</taxon>
        <taxon>Campylobacterales</taxon>
        <taxon>Arcobacteraceae</taxon>
        <taxon>Arcobacter</taxon>
    </lineage>
</organism>
<name>A0A363CZE3_9BACT</name>
<keyword evidence="1" id="KW-1133">Transmembrane helix</keyword>
<dbReference type="InterPro" id="IPR001173">
    <property type="entry name" value="Glyco_trans_2-like"/>
</dbReference>
<feature type="domain" description="Glycosyltransferase 2-like" evidence="2">
    <location>
        <begin position="6"/>
        <end position="111"/>
    </location>
</feature>
<proteinExistence type="predicted"/>
<evidence type="ECO:0000313" key="4">
    <source>
        <dbReference type="Proteomes" id="UP000251135"/>
    </source>
</evidence>
<dbReference type="RefSeq" id="WP_108558825.1">
    <property type="nucleotide sequence ID" value="NZ_MUXE01000007.1"/>
</dbReference>
<gene>
    <name evidence="3" type="ORF">B0174_06320</name>
</gene>
<dbReference type="OrthoDB" id="5366066at2"/>
<dbReference type="Pfam" id="PF00535">
    <property type="entry name" value="Glycos_transf_2"/>
    <property type="match status" value="1"/>
</dbReference>
<dbReference type="AlphaFoldDB" id="A0A363CZE3"/>
<evidence type="ECO:0000313" key="3">
    <source>
        <dbReference type="EMBL" id="PUE64460.1"/>
    </source>
</evidence>
<dbReference type="InterPro" id="IPR029044">
    <property type="entry name" value="Nucleotide-diphossugar_trans"/>
</dbReference>
<keyword evidence="1" id="KW-0472">Membrane</keyword>